<sequence length="311" mass="34925">MDRHFATVAPHRAASCPALLYAIFSASARHISRRNNLEARSKMPMQNKRPNIGPEVALEYQNLCISQLMALSGDASEVKDENLLAASVILRFYEELDAPLIGADDETYLNGTLFFLAAQSEPAVCSRGLQNAAFWVGIRQKIHAAFIQQRSIQFDFHCFDGSNYKTIESADDSTWANRIVLHCAEILAYCYGNESRGIESYKRLIKFSEDWYAYKPSSFNPIYYQAPNIVKKEIFPQIWFLGDCHAIQHWHLAQILLAAFDPRVPRMGPNQKKAVAEIEGEIKKNMFSLCGIGFSNKTAPGPITACMGVSM</sequence>
<dbReference type="OrthoDB" id="407832at2759"/>
<keyword evidence="3" id="KW-1185">Reference proteome</keyword>
<reference evidence="2" key="2">
    <citation type="journal article" date="2023" name="IMA Fungus">
        <title>Comparative genomic study of the Penicillium genus elucidates a diverse pangenome and 15 lateral gene transfer events.</title>
        <authorList>
            <person name="Petersen C."/>
            <person name="Sorensen T."/>
            <person name="Nielsen M.R."/>
            <person name="Sondergaard T.E."/>
            <person name="Sorensen J.L."/>
            <person name="Fitzpatrick D.A."/>
            <person name="Frisvad J.C."/>
            <person name="Nielsen K.L."/>
        </authorList>
    </citation>
    <scope>NUCLEOTIDE SEQUENCE</scope>
    <source>
        <strain evidence="2">IBT 30069</strain>
    </source>
</reference>
<accession>A0A9W9FVG0</accession>
<reference evidence="2" key="1">
    <citation type="submission" date="2022-11" db="EMBL/GenBank/DDBJ databases">
        <authorList>
            <person name="Petersen C."/>
        </authorList>
    </citation>
    <scope>NUCLEOTIDE SEQUENCE</scope>
    <source>
        <strain evidence="2">IBT 30069</strain>
    </source>
</reference>
<keyword evidence="1" id="KW-0539">Nucleus</keyword>
<dbReference type="PANTHER" id="PTHR37534">
    <property type="entry name" value="TRANSCRIPTIONAL ACTIVATOR PROTEIN UGA3"/>
    <property type="match status" value="1"/>
</dbReference>
<dbReference type="GO" id="GO:0003700">
    <property type="term" value="F:DNA-binding transcription factor activity"/>
    <property type="evidence" value="ECO:0007669"/>
    <property type="project" value="TreeGrafter"/>
</dbReference>
<evidence type="ECO:0000256" key="1">
    <source>
        <dbReference type="ARBA" id="ARBA00023242"/>
    </source>
</evidence>
<protein>
    <submittedName>
        <fullName evidence="2">Uncharacterized protein</fullName>
    </submittedName>
</protein>
<dbReference type="PANTHER" id="PTHR37534:SF2">
    <property type="entry name" value="N-ACETYLTRANSFERASE DOMAIN-CONTAINING PROTEIN"/>
    <property type="match status" value="1"/>
</dbReference>
<dbReference type="Proteomes" id="UP001149165">
    <property type="component" value="Unassembled WGS sequence"/>
</dbReference>
<comment type="caution">
    <text evidence="2">The sequence shown here is derived from an EMBL/GenBank/DDBJ whole genome shotgun (WGS) entry which is preliminary data.</text>
</comment>
<evidence type="ECO:0000313" key="2">
    <source>
        <dbReference type="EMBL" id="KAJ5107134.1"/>
    </source>
</evidence>
<gene>
    <name evidence="2" type="ORF">N7456_003809</name>
</gene>
<proteinExistence type="predicted"/>
<dbReference type="GO" id="GO:0005634">
    <property type="term" value="C:nucleus"/>
    <property type="evidence" value="ECO:0007669"/>
    <property type="project" value="TreeGrafter"/>
</dbReference>
<dbReference type="GO" id="GO:0045944">
    <property type="term" value="P:positive regulation of transcription by RNA polymerase II"/>
    <property type="evidence" value="ECO:0007669"/>
    <property type="project" value="TreeGrafter"/>
</dbReference>
<feature type="non-terminal residue" evidence="2">
    <location>
        <position position="1"/>
    </location>
</feature>
<organism evidence="2 3">
    <name type="scientific">Penicillium angulare</name>
    <dbReference type="NCBI Taxonomy" id="116970"/>
    <lineage>
        <taxon>Eukaryota</taxon>
        <taxon>Fungi</taxon>
        <taxon>Dikarya</taxon>
        <taxon>Ascomycota</taxon>
        <taxon>Pezizomycotina</taxon>
        <taxon>Eurotiomycetes</taxon>
        <taxon>Eurotiomycetidae</taxon>
        <taxon>Eurotiales</taxon>
        <taxon>Aspergillaceae</taxon>
        <taxon>Penicillium</taxon>
    </lineage>
</organism>
<dbReference type="GO" id="GO:0000976">
    <property type="term" value="F:transcription cis-regulatory region binding"/>
    <property type="evidence" value="ECO:0007669"/>
    <property type="project" value="TreeGrafter"/>
</dbReference>
<name>A0A9W9FVG0_9EURO</name>
<dbReference type="AlphaFoldDB" id="A0A9W9FVG0"/>
<evidence type="ECO:0000313" key="3">
    <source>
        <dbReference type="Proteomes" id="UP001149165"/>
    </source>
</evidence>
<dbReference type="EMBL" id="JAPQKH010000003">
    <property type="protein sequence ID" value="KAJ5107134.1"/>
    <property type="molecule type" value="Genomic_DNA"/>
</dbReference>